<keyword evidence="3 11" id="KW-0964">Secreted</keyword>
<comment type="catalytic activity">
    <reaction evidence="10 11">
        <text>feruloyl-polysaccharide + H2O = ferulate + polysaccharide.</text>
        <dbReference type="EC" id="3.1.1.73"/>
    </reaction>
</comment>
<evidence type="ECO:0000256" key="4">
    <source>
        <dbReference type="ARBA" id="ARBA00022651"/>
    </source>
</evidence>
<dbReference type="GO" id="GO:0045493">
    <property type="term" value="P:xylan catabolic process"/>
    <property type="evidence" value="ECO:0007669"/>
    <property type="project" value="UniProtKB-UniRule"/>
</dbReference>
<keyword evidence="8 11" id="KW-0624">Polysaccharide degradation</keyword>
<gene>
    <name evidence="12" type="ORF">MAPG_11159</name>
</gene>
<reference evidence="13" key="4">
    <citation type="journal article" date="2015" name="G3 (Bethesda)">
        <title>Genome sequences of three phytopathogenic species of the Magnaporthaceae family of fungi.</title>
        <authorList>
            <person name="Okagaki L.H."/>
            <person name="Nunes C.C."/>
            <person name="Sailsbery J."/>
            <person name="Clay B."/>
            <person name="Brown D."/>
            <person name="John T."/>
            <person name="Oh Y."/>
            <person name="Young N."/>
            <person name="Fitzgerald M."/>
            <person name="Haas B.J."/>
            <person name="Zeng Q."/>
            <person name="Young S."/>
            <person name="Adiconis X."/>
            <person name="Fan L."/>
            <person name="Levin J.Z."/>
            <person name="Mitchell T.K."/>
            <person name="Okubara P.A."/>
            <person name="Farman M.L."/>
            <person name="Kohn L.M."/>
            <person name="Birren B."/>
            <person name="Ma L.-J."/>
            <person name="Dean R.A."/>
        </authorList>
    </citation>
    <scope>NUCLEOTIDE SEQUENCE</scope>
    <source>
        <strain evidence="13">ATCC 64411 / 73-15</strain>
    </source>
</reference>
<reference evidence="14" key="2">
    <citation type="submission" date="2010-05" db="EMBL/GenBank/DDBJ databases">
        <title>The genome sequence of Magnaporthe poae strain ATCC 64411.</title>
        <authorList>
            <person name="Ma L.-J."/>
            <person name="Dead R."/>
            <person name="Young S."/>
            <person name="Zeng Q."/>
            <person name="Koehrsen M."/>
            <person name="Alvarado L."/>
            <person name="Berlin A."/>
            <person name="Chapman S.B."/>
            <person name="Chen Z."/>
            <person name="Freedman E."/>
            <person name="Gellesch M."/>
            <person name="Goldberg J."/>
            <person name="Griggs A."/>
            <person name="Gujja S."/>
            <person name="Heilman E.R."/>
            <person name="Heiman D."/>
            <person name="Hepburn T."/>
            <person name="Howarth C."/>
            <person name="Jen D."/>
            <person name="Larson L."/>
            <person name="Mehta T."/>
            <person name="Neiman D."/>
            <person name="Pearson M."/>
            <person name="Roberts A."/>
            <person name="Saif S."/>
            <person name="Shea T."/>
            <person name="Shenoy N."/>
            <person name="Sisk P."/>
            <person name="Stolte C."/>
            <person name="Sykes S."/>
            <person name="Walk T."/>
            <person name="White J."/>
            <person name="Yandava C."/>
            <person name="Haas B."/>
            <person name="Nusbaum C."/>
            <person name="Birren B."/>
        </authorList>
    </citation>
    <scope>NUCLEOTIDE SEQUENCE [LARGE SCALE GENOMIC DNA]</scope>
    <source>
        <strain evidence="14">ATCC 64411 / 73-15</strain>
    </source>
</reference>
<protein>
    <recommendedName>
        <fullName evidence="11">Feruloyl esterase C</fullName>
        <ecNumber evidence="11">3.1.1.73</ecNumber>
    </recommendedName>
    <alternativeName>
        <fullName evidence="11">Ferulic acid esterase C</fullName>
    </alternativeName>
</protein>
<evidence type="ECO:0000256" key="2">
    <source>
        <dbReference type="ARBA" id="ARBA00010278"/>
    </source>
</evidence>
<dbReference type="PANTHER" id="PTHR38050:SF1">
    <property type="entry name" value="FERULOYL ESTERASE C"/>
    <property type="match status" value="1"/>
</dbReference>
<feature type="chain" id="PRO_5009386007" description="Feruloyl esterase C" evidence="11">
    <location>
        <begin position="23"/>
        <end position="278"/>
    </location>
</feature>
<comment type="subcellular location">
    <subcellularLocation>
        <location evidence="1 11">Secreted</location>
    </subcellularLocation>
</comment>
<evidence type="ECO:0000256" key="11">
    <source>
        <dbReference type="RuleBase" id="RU367094"/>
    </source>
</evidence>
<keyword evidence="14" id="KW-1185">Reference proteome</keyword>
<evidence type="ECO:0000256" key="5">
    <source>
        <dbReference type="ARBA" id="ARBA00022729"/>
    </source>
</evidence>
<feature type="signal peptide" evidence="11">
    <location>
        <begin position="1"/>
        <end position="22"/>
    </location>
</feature>
<dbReference type="EC" id="3.1.1.73" evidence="11"/>
<reference evidence="13" key="5">
    <citation type="submission" date="2015-06" db="UniProtKB">
        <authorList>
            <consortium name="EnsemblFungi"/>
        </authorList>
    </citation>
    <scope>IDENTIFICATION</scope>
    <source>
        <strain evidence="13">ATCC 64411</strain>
    </source>
</reference>
<dbReference type="InterPro" id="IPR043595">
    <property type="entry name" value="FaeB/C/D"/>
</dbReference>
<dbReference type="PANTHER" id="PTHR38050">
    <property type="match status" value="1"/>
</dbReference>
<evidence type="ECO:0000313" key="14">
    <source>
        <dbReference type="Proteomes" id="UP000011715"/>
    </source>
</evidence>
<evidence type="ECO:0000313" key="12">
    <source>
        <dbReference type="EMBL" id="KLU92213.1"/>
    </source>
</evidence>
<dbReference type="EMBL" id="GL876979">
    <property type="protein sequence ID" value="KLU92213.1"/>
    <property type="molecule type" value="Genomic_DNA"/>
</dbReference>
<dbReference type="EMBL" id="ADBL01002745">
    <property type="status" value="NOT_ANNOTATED_CDS"/>
    <property type="molecule type" value="Genomic_DNA"/>
</dbReference>
<keyword evidence="7 11" id="KW-0119">Carbohydrate metabolism</keyword>
<dbReference type="OrthoDB" id="424610at2759"/>
<evidence type="ECO:0000256" key="8">
    <source>
        <dbReference type="ARBA" id="ARBA00023326"/>
    </source>
</evidence>
<dbReference type="SUPFAM" id="SSF53474">
    <property type="entry name" value="alpha/beta-Hydrolases"/>
    <property type="match status" value="1"/>
</dbReference>
<dbReference type="ESTHER" id="magp6-a0a0c4eei6">
    <property type="family name" value="FaeC"/>
</dbReference>
<sequence length="278" mass="28724">MLASVLSSALVAVLALAPGISAAKPSSGCSNKAPKLKSGINKIMVNGTERQFILAAPTGGDSKAPKKLIFAFHWRGATMDNIVNDPANLNKFYGLQAKAGGSAIFVAPDGLGKGWENPGGRDVTFVDAMIKAIEADMCVDQSQRFAVGFSYGGAMSFSLACSRASQFKAVAVQGAGEVSGCNGPTGPISYLAIHGDKDEVLPLARGTEIASKIAKANGCKPWVGPGKAPKGSFQVSDLSGCKKPVRFITFDGPHVPAPLGVHNGLQAGAIWDFFTKNA</sequence>
<dbReference type="EnsemblFungi" id="MAPG_11159T0">
    <property type="protein sequence ID" value="MAPG_11159T0"/>
    <property type="gene ID" value="MAPG_11159"/>
</dbReference>
<name>A0A0C4EEI6_MAGP6</name>
<evidence type="ECO:0000256" key="7">
    <source>
        <dbReference type="ARBA" id="ARBA00023277"/>
    </source>
</evidence>
<reference evidence="12" key="3">
    <citation type="submission" date="2011-03" db="EMBL/GenBank/DDBJ databases">
        <title>Annotation of Magnaporthe poae ATCC 64411.</title>
        <authorList>
            <person name="Ma L.-J."/>
            <person name="Dead R."/>
            <person name="Young S.K."/>
            <person name="Zeng Q."/>
            <person name="Gargeya S."/>
            <person name="Fitzgerald M."/>
            <person name="Haas B."/>
            <person name="Abouelleil A."/>
            <person name="Alvarado L."/>
            <person name="Arachchi H.M."/>
            <person name="Berlin A."/>
            <person name="Brown A."/>
            <person name="Chapman S.B."/>
            <person name="Chen Z."/>
            <person name="Dunbar C."/>
            <person name="Freedman E."/>
            <person name="Gearin G."/>
            <person name="Gellesch M."/>
            <person name="Goldberg J."/>
            <person name="Griggs A."/>
            <person name="Gujja S."/>
            <person name="Heiman D."/>
            <person name="Howarth C."/>
            <person name="Larson L."/>
            <person name="Lui A."/>
            <person name="MacDonald P.J.P."/>
            <person name="Mehta T."/>
            <person name="Montmayeur A."/>
            <person name="Murphy C."/>
            <person name="Neiman D."/>
            <person name="Pearson M."/>
            <person name="Priest M."/>
            <person name="Roberts A."/>
            <person name="Saif S."/>
            <person name="Shea T."/>
            <person name="Shenoy N."/>
            <person name="Sisk P."/>
            <person name="Stolte C."/>
            <person name="Sykes S."/>
            <person name="Yandava C."/>
            <person name="Wortman J."/>
            <person name="Nusbaum C."/>
            <person name="Birren B."/>
        </authorList>
    </citation>
    <scope>NUCLEOTIDE SEQUENCE</scope>
    <source>
        <strain evidence="12">ATCC 64411</strain>
    </source>
</reference>
<dbReference type="STRING" id="644358.A0A0C4EEI6"/>
<proteinExistence type="inferred from homology"/>
<dbReference type="InterPro" id="IPR029058">
    <property type="entry name" value="AB_hydrolase_fold"/>
</dbReference>
<dbReference type="GO" id="GO:0005576">
    <property type="term" value="C:extracellular region"/>
    <property type="evidence" value="ECO:0007669"/>
    <property type="project" value="UniProtKB-SubCell"/>
</dbReference>
<dbReference type="VEuPathDB" id="FungiDB:MAPG_11159"/>
<dbReference type="Proteomes" id="UP000011715">
    <property type="component" value="Unassembled WGS sequence"/>
</dbReference>
<comment type="similarity">
    <text evidence="2 11">Belongs to the faeC family.</text>
</comment>
<evidence type="ECO:0000256" key="10">
    <source>
        <dbReference type="ARBA" id="ARBA00034075"/>
    </source>
</evidence>
<comment type="function">
    <text evidence="9 11">Involved in degradation of plant cell walls. Hydrolyzes the feruloyl-arabinose ester bond in arabinoxylans, and the feruloyl-galactose ester bond in pectin. Active against paranitrophenyl-acetate, methyl ferulate and wheat arabinoxylan.</text>
</comment>
<evidence type="ECO:0000313" key="13">
    <source>
        <dbReference type="EnsemblFungi" id="MAPG_11159T0"/>
    </source>
</evidence>
<dbReference type="GO" id="GO:0030600">
    <property type="term" value="F:feruloyl esterase activity"/>
    <property type="evidence" value="ECO:0007669"/>
    <property type="project" value="UniProtKB-UniRule"/>
</dbReference>
<dbReference type="AlphaFoldDB" id="A0A0C4EEI6"/>
<evidence type="ECO:0000256" key="1">
    <source>
        <dbReference type="ARBA" id="ARBA00004613"/>
    </source>
</evidence>
<evidence type="ECO:0000256" key="6">
    <source>
        <dbReference type="ARBA" id="ARBA00022801"/>
    </source>
</evidence>
<dbReference type="OMA" id="CQAKDIT"/>
<dbReference type="eggNOG" id="ENOG502SMEI">
    <property type="taxonomic scope" value="Eukaryota"/>
</dbReference>
<evidence type="ECO:0000256" key="9">
    <source>
        <dbReference type="ARBA" id="ARBA00025250"/>
    </source>
</evidence>
<keyword evidence="5 11" id="KW-0732">Signal</keyword>
<reference evidence="12" key="1">
    <citation type="submission" date="2010-05" db="EMBL/GenBank/DDBJ databases">
        <title>The Genome Sequence of Magnaporthe poae strain ATCC 64411.</title>
        <authorList>
            <consortium name="The Broad Institute Genome Sequencing Platform"/>
            <consortium name="Broad Institute Genome Sequencing Center for Infectious Disease"/>
            <person name="Ma L.-J."/>
            <person name="Dead R."/>
            <person name="Young S."/>
            <person name="Zeng Q."/>
            <person name="Koehrsen M."/>
            <person name="Alvarado L."/>
            <person name="Berlin A."/>
            <person name="Chapman S.B."/>
            <person name="Chen Z."/>
            <person name="Freedman E."/>
            <person name="Gellesch M."/>
            <person name="Goldberg J."/>
            <person name="Griggs A."/>
            <person name="Gujja S."/>
            <person name="Heilman E.R."/>
            <person name="Heiman D."/>
            <person name="Hepburn T."/>
            <person name="Howarth C."/>
            <person name="Jen D."/>
            <person name="Larson L."/>
            <person name="Mehta T."/>
            <person name="Neiman D."/>
            <person name="Pearson M."/>
            <person name="Roberts A."/>
            <person name="Saif S."/>
            <person name="Shea T."/>
            <person name="Shenoy N."/>
            <person name="Sisk P."/>
            <person name="Stolte C."/>
            <person name="Sykes S."/>
            <person name="Walk T."/>
            <person name="White J."/>
            <person name="Yandava C."/>
            <person name="Haas B."/>
            <person name="Nusbaum C."/>
            <person name="Birren B."/>
        </authorList>
    </citation>
    <scope>NUCLEOTIDE SEQUENCE</scope>
    <source>
        <strain evidence="12">ATCC 64411</strain>
    </source>
</reference>
<dbReference type="Gene3D" id="3.40.50.1820">
    <property type="entry name" value="alpha/beta hydrolase"/>
    <property type="match status" value="1"/>
</dbReference>
<keyword evidence="6 11" id="KW-0378">Hydrolase</keyword>
<evidence type="ECO:0000256" key="3">
    <source>
        <dbReference type="ARBA" id="ARBA00022525"/>
    </source>
</evidence>
<keyword evidence="4 11" id="KW-0858">Xylan degradation</keyword>
<accession>A0A0C4EEI6</accession>
<organism evidence="13 14">
    <name type="scientific">Magnaporthiopsis poae (strain ATCC 64411 / 73-15)</name>
    <name type="common">Kentucky bluegrass fungus</name>
    <name type="synonym">Magnaporthe poae</name>
    <dbReference type="NCBI Taxonomy" id="644358"/>
    <lineage>
        <taxon>Eukaryota</taxon>
        <taxon>Fungi</taxon>
        <taxon>Dikarya</taxon>
        <taxon>Ascomycota</taxon>
        <taxon>Pezizomycotina</taxon>
        <taxon>Sordariomycetes</taxon>
        <taxon>Sordariomycetidae</taxon>
        <taxon>Magnaporthales</taxon>
        <taxon>Magnaporthaceae</taxon>
        <taxon>Magnaporthiopsis</taxon>
    </lineage>
</organism>